<keyword evidence="3" id="KW-1185">Reference proteome</keyword>
<feature type="region of interest" description="Disordered" evidence="1">
    <location>
        <begin position="112"/>
        <end position="189"/>
    </location>
</feature>
<feature type="non-terminal residue" evidence="2">
    <location>
        <position position="1"/>
    </location>
</feature>
<feature type="non-terminal residue" evidence="2">
    <location>
        <position position="189"/>
    </location>
</feature>
<proteinExistence type="predicted"/>
<organism evidence="2 3">
    <name type="scientific">Prorocentrum cordatum</name>
    <dbReference type="NCBI Taxonomy" id="2364126"/>
    <lineage>
        <taxon>Eukaryota</taxon>
        <taxon>Sar</taxon>
        <taxon>Alveolata</taxon>
        <taxon>Dinophyceae</taxon>
        <taxon>Prorocentrales</taxon>
        <taxon>Prorocentraceae</taxon>
        <taxon>Prorocentrum</taxon>
    </lineage>
</organism>
<comment type="caution">
    <text evidence="2">The sequence shown here is derived from an EMBL/GenBank/DDBJ whole genome shotgun (WGS) entry which is preliminary data.</text>
</comment>
<dbReference type="Proteomes" id="UP001189429">
    <property type="component" value="Unassembled WGS sequence"/>
</dbReference>
<sequence length="189" mass="18637">SLSSLFSYDHCRPSPPPPLLPPVLIGAMGSRPAPPGGACQCSDRSRRCIGLAAAAAWIAAALCWSVVRFPSAADLLGRQAAAPAAEAAPPTAEALGSVAAAAAAEAADLGAGRLPPEARGSGGALPVAAGGAQPGRGPLPGGPPRPQGRTQQDAPAGSRLVAPPRLAAGRRPAAARAPAGTQNRFCFLR</sequence>
<dbReference type="EMBL" id="CAUYUJ010019709">
    <property type="protein sequence ID" value="CAK0893097.1"/>
    <property type="molecule type" value="Genomic_DNA"/>
</dbReference>
<protein>
    <submittedName>
        <fullName evidence="2">Uncharacterized protein</fullName>
    </submittedName>
</protein>
<name>A0ABN9X1P7_9DINO</name>
<evidence type="ECO:0000313" key="3">
    <source>
        <dbReference type="Proteomes" id="UP001189429"/>
    </source>
</evidence>
<gene>
    <name evidence="2" type="ORF">PCOR1329_LOCUS72560</name>
</gene>
<reference evidence="2" key="1">
    <citation type="submission" date="2023-10" db="EMBL/GenBank/DDBJ databases">
        <authorList>
            <person name="Chen Y."/>
            <person name="Shah S."/>
            <person name="Dougan E. K."/>
            <person name="Thang M."/>
            <person name="Chan C."/>
        </authorList>
    </citation>
    <scope>NUCLEOTIDE SEQUENCE [LARGE SCALE GENOMIC DNA]</scope>
</reference>
<accession>A0ABN9X1P7</accession>
<feature type="compositionally biased region" description="Low complexity" evidence="1">
    <location>
        <begin position="162"/>
        <end position="180"/>
    </location>
</feature>
<evidence type="ECO:0000256" key="1">
    <source>
        <dbReference type="SAM" id="MobiDB-lite"/>
    </source>
</evidence>
<evidence type="ECO:0000313" key="2">
    <source>
        <dbReference type="EMBL" id="CAK0893097.1"/>
    </source>
</evidence>